<dbReference type="InParanoid" id="B6II54"/>
<evidence type="ECO:0000313" key="2">
    <source>
        <dbReference type="Proteomes" id="UP000008549"/>
    </source>
</evidence>
<name>B6II54_CAEBR</name>
<dbReference type="CTD" id="68917017"/>
<organism evidence="1 2">
    <name type="scientific">Caenorhabditis briggsae</name>
    <dbReference type="NCBI Taxonomy" id="6238"/>
    <lineage>
        <taxon>Eukaryota</taxon>
        <taxon>Metazoa</taxon>
        <taxon>Ecdysozoa</taxon>
        <taxon>Nematoda</taxon>
        <taxon>Chromadorea</taxon>
        <taxon>Rhabditida</taxon>
        <taxon>Rhabditina</taxon>
        <taxon>Rhabditomorpha</taxon>
        <taxon>Rhabditoidea</taxon>
        <taxon>Rhabditidae</taxon>
        <taxon>Peloderinae</taxon>
        <taxon>Caenorhabditis</taxon>
    </lineage>
</organism>
<dbReference type="RefSeq" id="XP_045099147.1">
    <property type="nucleotide sequence ID" value="XM_045242096.1"/>
</dbReference>
<dbReference type="EMBL" id="HE601002">
    <property type="protein sequence ID" value="CAR99584.1"/>
    <property type="molecule type" value="Genomic_DNA"/>
</dbReference>
<keyword evidence="2" id="KW-1185">Reference proteome</keyword>
<dbReference type="Proteomes" id="UP000008549">
    <property type="component" value="Unassembled WGS sequence"/>
</dbReference>
<evidence type="ECO:0000313" key="1">
    <source>
        <dbReference type="EMBL" id="CAR99584.1"/>
    </source>
</evidence>
<proteinExistence type="predicted"/>
<dbReference type="KEGG" id="cbr:CBG_25531"/>
<reference evidence="1 2" key="1">
    <citation type="journal article" date="2003" name="PLoS Biol.">
        <title>The genome sequence of Caenorhabditis briggsae: a platform for comparative genomics.</title>
        <authorList>
            <person name="Stein L.D."/>
            <person name="Bao Z."/>
            <person name="Blasiar D."/>
            <person name="Blumenthal T."/>
            <person name="Brent M.R."/>
            <person name="Chen N."/>
            <person name="Chinwalla A."/>
            <person name="Clarke L."/>
            <person name="Clee C."/>
            <person name="Coghlan A."/>
            <person name="Coulson A."/>
            <person name="D'Eustachio P."/>
            <person name="Fitch D.H."/>
            <person name="Fulton L.A."/>
            <person name="Fulton R.E."/>
            <person name="Griffiths-Jones S."/>
            <person name="Harris T.W."/>
            <person name="Hillier L.W."/>
            <person name="Kamath R."/>
            <person name="Kuwabara P.E."/>
            <person name="Mardis E.R."/>
            <person name="Marra M.A."/>
            <person name="Miner T.L."/>
            <person name="Minx P."/>
            <person name="Mullikin J.C."/>
            <person name="Plumb R.W."/>
            <person name="Rogers J."/>
            <person name="Schein J.E."/>
            <person name="Sohrmann M."/>
            <person name="Spieth J."/>
            <person name="Stajich J.E."/>
            <person name="Wei C."/>
            <person name="Willey D."/>
            <person name="Wilson R.K."/>
            <person name="Durbin R."/>
            <person name="Waterston R.H."/>
        </authorList>
    </citation>
    <scope>NUCLEOTIDE SEQUENCE [LARGE SCALE GENOMIC DNA]</scope>
    <source>
        <strain evidence="1 2">AF16</strain>
    </source>
</reference>
<accession>B6II54</accession>
<reference evidence="1 2" key="2">
    <citation type="journal article" date="2011" name="PLoS Genet.">
        <title>Caenorhabditis briggsae recombinant inbred line genotypes reveal inter-strain incompatibility and the evolution of recombination.</title>
        <authorList>
            <person name="Ross J.A."/>
            <person name="Koboldt D.C."/>
            <person name="Staisch J.E."/>
            <person name="Chamberlin H.M."/>
            <person name="Gupta B.P."/>
            <person name="Miller R.D."/>
            <person name="Baird S.E."/>
            <person name="Haag E.S."/>
        </authorList>
    </citation>
    <scope>NUCLEOTIDE SEQUENCE [LARGE SCALE GENOMIC DNA]</scope>
    <source>
        <strain evidence="1 2">AF16</strain>
    </source>
</reference>
<sequence length="13" mass="1388">MKTGSPQVDGVLR</sequence>
<protein>
    <submittedName>
        <fullName evidence="1">Protein CBG25531</fullName>
    </submittedName>
</protein>
<gene>
    <name evidence="1" type="ORF">CBG25531</name>
    <name evidence="1" type="ORF">CBG_25531</name>
</gene>
<dbReference type="GeneID" id="68917017"/>